<dbReference type="EMBL" id="CAUYUJ010009373">
    <property type="protein sequence ID" value="CAK0826598.1"/>
    <property type="molecule type" value="Genomic_DNA"/>
</dbReference>
<accession>A0ABN9S6I7</accession>
<gene>
    <name evidence="2" type="ORF">PCOR1329_LOCUS26388</name>
</gene>
<organism evidence="2 3">
    <name type="scientific">Prorocentrum cordatum</name>
    <dbReference type="NCBI Taxonomy" id="2364126"/>
    <lineage>
        <taxon>Eukaryota</taxon>
        <taxon>Sar</taxon>
        <taxon>Alveolata</taxon>
        <taxon>Dinophyceae</taxon>
        <taxon>Prorocentrales</taxon>
        <taxon>Prorocentraceae</taxon>
        <taxon>Prorocentrum</taxon>
    </lineage>
</organism>
<comment type="caution">
    <text evidence="2">The sequence shown here is derived from an EMBL/GenBank/DDBJ whole genome shotgun (WGS) entry which is preliminary data.</text>
</comment>
<keyword evidence="3" id="KW-1185">Reference proteome</keyword>
<reference evidence="2" key="1">
    <citation type="submission" date="2023-10" db="EMBL/GenBank/DDBJ databases">
        <authorList>
            <person name="Chen Y."/>
            <person name="Shah S."/>
            <person name="Dougan E. K."/>
            <person name="Thang M."/>
            <person name="Chan C."/>
        </authorList>
    </citation>
    <scope>NUCLEOTIDE SEQUENCE [LARGE SCALE GENOMIC DNA]</scope>
</reference>
<dbReference type="Proteomes" id="UP001189429">
    <property type="component" value="Unassembled WGS sequence"/>
</dbReference>
<evidence type="ECO:0000313" key="2">
    <source>
        <dbReference type="EMBL" id="CAK0826598.1"/>
    </source>
</evidence>
<evidence type="ECO:0000256" key="1">
    <source>
        <dbReference type="SAM" id="MobiDB-lite"/>
    </source>
</evidence>
<name>A0ABN9S6I7_9DINO</name>
<feature type="region of interest" description="Disordered" evidence="1">
    <location>
        <begin position="82"/>
        <end position="122"/>
    </location>
</feature>
<evidence type="ECO:0000313" key="3">
    <source>
        <dbReference type="Proteomes" id="UP001189429"/>
    </source>
</evidence>
<proteinExistence type="predicted"/>
<evidence type="ECO:0008006" key="4">
    <source>
        <dbReference type="Google" id="ProtNLM"/>
    </source>
</evidence>
<protein>
    <recommendedName>
        <fullName evidence="4">C3H1-type domain-containing protein</fullName>
    </recommendedName>
</protein>
<sequence length="122" mass="12947">MDNEAQHAAGTCKPCLFLRTEAGCALGRACRFCHLPHAAERRARPSTARRTPCKQLVASLDTKCGGDADAVRNLADDCHPAQRHMLSASRERDQQQCPPGAEPGGLAQAAAGEQPKELPSCG</sequence>